<dbReference type="Proteomes" id="UP000270046">
    <property type="component" value="Chromosome"/>
</dbReference>
<sequence>MNDPYLDSLKYLVLIKGNTLLSVSHEAKQLSELITRQTNHQIAEVTILRLYGFMTQKFPPSAFTKNTLAQFCGFENYVAFCEEQESRLE</sequence>
<dbReference type="OrthoDB" id="772686at2"/>
<evidence type="ECO:0000313" key="2">
    <source>
        <dbReference type="Proteomes" id="UP000270046"/>
    </source>
</evidence>
<organism evidence="1 2">
    <name type="scientific">Mucilaginibacter celer</name>
    <dbReference type="NCBI Taxonomy" id="2305508"/>
    <lineage>
        <taxon>Bacteria</taxon>
        <taxon>Pseudomonadati</taxon>
        <taxon>Bacteroidota</taxon>
        <taxon>Sphingobacteriia</taxon>
        <taxon>Sphingobacteriales</taxon>
        <taxon>Sphingobacteriaceae</taxon>
        <taxon>Mucilaginibacter</taxon>
    </lineage>
</organism>
<dbReference type="EMBL" id="CP032869">
    <property type="protein sequence ID" value="AYL99137.1"/>
    <property type="molecule type" value="Genomic_DNA"/>
</dbReference>
<dbReference type="RefSeq" id="WP_119407380.1">
    <property type="nucleotide sequence ID" value="NZ_CP032869.1"/>
</dbReference>
<proteinExistence type="predicted"/>
<gene>
    <name evidence="1" type="ORF">HYN43_029410</name>
</gene>
<dbReference type="KEGG" id="muh:HYN43_029410"/>
<protein>
    <submittedName>
        <fullName evidence="1">Uncharacterized protein</fullName>
    </submittedName>
</protein>
<evidence type="ECO:0000313" key="1">
    <source>
        <dbReference type="EMBL" id="AYL99137.1"/>
    </source>
</evidence>
<keyword evidence="2" id="KW-1185">Reference proteome</keyword>
<accession>A0A494VU66</accession>
<name>A0A494VU66_9SPHI</name>
<dbReference type="AlphaFoldDB" id="A0A494VU66"/>
<reference evidence="1 2" key="1">
    <citation type="submission" date="2018-10" db="EMBL/GenBank/DDBJ databases">
        <title>Genome sequencing of Mucilaginibacter sp. HYN0043.</title>
        <authorList>
            <person name="Kim M."/>
            <person name="Yi H."/>
        </authorList>
    </citation>
    <scope>NUCLEOTIDE SEQUENCE [LARGE SCALE GENOMIC DNA]</scope>
    <source>
        <strain evidence="1 2">HYN0043</strain>
    </source>
</reference>